<sequence length="72" mass="8047">MSPDQPQMGPDQTRINQDQTKMSPGQTTMSPVIINLFIVALSFAYFSKALAGTYMKSSITQIERRFDLSSTQ</sequence>
<feature type="non-terminal residue" evidence="3">
    <location>
        <position position="72"/>
    </location>
</feature>
<evidence type="ECO:0000256" key="1">
    <source>
        <dbReference type="SAM" id="MobiDB-lite"/>
    </source>
</evidence>
<keyword evidence="4" id="KW-1185">Reference proteome</keyword>
<dbReference type="Proteomes" id="UP000677803">
    <property type="component" value="Unassembled WGS sequence"/>
</dbReference>
<feature type="region of interest" description="Disordered" evidence="1">
    <location>
        <begin position="1"/>
        <end position="26"/>
    </location>
</feature>
<gene>
    <name evidence="3" type="ORF">MMEN_LOCUS4645</name>
</gene>
<name>A0A8S4AQ68_9TELE</name>
<evidence type="ECO:0000256" key="2">
    <source>
        <dbReference type="SAM" id="Phobius"/>
    </source>
</evidence>
<proteinExistence type="predicted"/>
<evidence type="ECO:0000313" key="4">
    <source>
        <dbReference type="Proteomes" id="UP000677803"/>
    </source>
</evidence>
<protein>
    <submittedName>
        <fullName evidence="3">(Atlantic silverside) hypothetical protein</fullName>
    </submittedName>
</protein>
<feature type="compositionally biased region" description="Polar residues" evidence="1">
    <location>
        <begin position="13"/>
        <end position="26"/>
    </location>
</feature>
<reference evidence="3" key="1">
    <citation type="submission" date="2021-05" db="EMBL/GenBank/DDBJ databases">
        <authorList>
            <person name="Tigano A."/>
        </authorList>
    </citation>
    <scope>NUCLEOTIDE SEQUENCE</scope>
</reference>
<feature type="transmembrane region" description="Helical" evidence="2">
    <location>
        <begin position="32"/>
        <end position="55"/>
    </location>
</feature>
<comment type="caution">
    <text evidence="3">The sequence shown here is derived from an EMBL/GenBank/DDBJ whole genome shotgun (WGS) entry which is preliminary data.</text>
</comment>
<dbReference type="GO" id="GO:0016020">
    <property type="term" value="C:membrane"/>
    <property type="evidence" value="ECO:0007669"/>
    <property type="project" value="InterPro"/>
</dbReference>
<evidence type="ECO:0000313" key="3">
    <source>
        <dbReference type="EMBL" id="CAG5868043.1"/>
    </source>
</evidence>
<dbReference type="InterPro" id="IPR004156">
    <property type="entry name" value="OATP"/>
</dbReference>
<organism evidence="3 4">
    <name type="scientific">Menidia menidia</name>
    <name type="common">Atlantic silverside</name>
    <dbReference type="NCBI Taxonomy" id="238744"/>
    <lineage>
        <taxon>Eukaryota</taxon>
        <taxon>Metazoa</taxon>
        <taxon>Chordata</taxon>
        <taxon>Craniata</taxon>
        <taxon>Vertebrata</taxon>
        <taxon>Euteleostomi</taxon>
        <taxon>Actinopterygii</taxon>
        <taxon>Neopterygii</taxon>
        <taxon>Teleostei</taxon>
        <taxon>Neoteleostei</taxon>
        <taxon>Acanthomorphata</taxon>
        <taxon>Ovalentaria</taxon>
        <taxon>Atherinomorphae</taxon>
        <taxon>Atheriniformes</taxon>
        <taxon>Atherinopsidae</taxon>
        <taxon>Menidiinae</taxon>
        <taxon>Menidia</taxon>
    </lineage>
</organism>
<keyword evidence="2" id="KW-0812">Transmembrane</keyword>
<dbReference type="OrthoDB" id="5062115at2759"/>
<dbReference type="EMBL" id="CAJRST010003669">
    <property type="protein sequence ID" value="CAG5868043.1"/>
    <property type="molecule type" value="Genomic_DNA"/>
</dbReference>
<dbReference type="Pfam" id="PF03137">
    <property type="entry name" value="OATP"/>
    <property type="match status" value="1"/>
</dbReference>
<dbReference type="AlphaFoldDB" id="A0A8S4AQ68"/>
<keyword evidence="2" id="KW-1133">Transmembrane helix</keyword>
<dbReference type="GO" id="GO:0055085">
    <property type="term" value="P:transmembrane transport"/>
    <property type="evidence" value="ECO:0007669"/>
    <property type="project" value="InterPro"/>
</dbReference>
<keyword evidence="2" id="KW-0472">Membrane</keyword>
<accession>A0A8S4AQ68</accession>